<evidence type="ECO:0000256" key="3">
    <source>
        <dbReference type="ARBA" id="ARBA00022692"/>
    </source>
</evidence>
<organism evidence="7 8">
    <name type="scientific">Candidatus Acidulodesulfobacterium ferriphilum</name>
    <dbReference type="NCBI Taxonomy" id="2597223"/>
    <lineage>
        <taxon>Bacteria</taxon>
        <taxon>Deltaproteobacteria</taxon>
        <taxon>Candidatus Acidulodesulfobacterales</taxon>
        <taxon>Candidatus Acidulodesulfobacterium</taxon>
    </lineage>
</organism>
<evidence type="ECO:0000256" key="6">
    <source>
        <dbReference type="SAM" id="Phobius"/>
    </source>
</evidence>
<reference evidence="7 8" key="1">
    <citation type="submission" date="2019-01" db="EMBL/GenBank/DDBJ databases">
        <title>Insights into ecological role of a new deltaproteobacterial order Candidatus Sinidesulfobacterales (Sva0485) by metagenomics and metatranscriptomics.</title>
        <authorList>
            <person name="Tan S."/>
            <person name="Liu J."/>
            <person name="Fang Y."/>
            <person name="Hedlund B.P."/>
            <person name="Lian Z.H."/>
            <person name="Huang L.Y."/>
            <person name="Li J.T."/>
            <person name="Huang L.N."/>
            <person name="Li W.J."/>
            <person name="Jiang H.C."/>
            <person name="Dong H.L."/>
            <person name="Shu W.S."/>
        </authorList>
    </citation>
    <scope>NUCLEOTIDE SEQUENCE [LARGE SCALE GENOMIC DNA]</scope>
    <source>
        <strain evidence="7">AP3</strain>
    </source>
</reference>
<evidence type="ECO:0000256" key="5">
    <source>
        <dbReference type="ARBA" id="ARBA00023136"/>
    </source>
</evidence>
<dbReference type="InterPro" id="IPR005495">
    <property type="entry name" value="LptG/LptF_permease"/>
</dbReference>
<keyword evidence="5 6" id="KW-0472">Membrane</keyword>
<dbReference type="AlphaFoldDB" id="A0A519BBR0"/>
<evidence type="ECO:0000313" key="7">
    <source>
        <dbReference type="EMBL" id="RZD14723.1"/>
    </source>
</evidence>
<accession>A0A519BBR0</accession>
<keyword evidence="3 6" id="KW-0812">Transmembrane</keyword>
<dbReference type="GO" id="GO:0043190">
    <property type="term" value="C:ATP-binding cassette (ABC) transporter complex"/>
    <property type="evidence" value="ECO:0007669"/>
    <property type="project" value="TreeGrafter"/>
</dbReference>
<proteinExistence type="predicted"/>
<sequence>MKIKILQRYLLAEFLKYLAVALLSLAAFYIVVDFISNIGAFTKHSPDAGYVILYFLYKLPEIIYRVLPLSALLSTLLTITFLNKNNEIMPVKSSGLSMFKFFMPLILTGIIISMSSFFLSNFIAVKTNILRRFVMQRYINKNSSYDIDSVYKYRTKDIMIHYKKYIITAKSLDPSKKVIKGVNIYVFDGDFVLNKRYIAEEGYFKHNNLELINGRLDKFEFKNKSEFSEKFFKNVEMPINLNLNFFKSYTLKPEFLSITSLSKMLTVAKKTESGVSYILTGFYSKLSYPVINLILILIGISVGLLLEKKGGTPIAIGISIVFAFTWWIVNSIALSLGESSQLNPLLAAFMADIIFLLFAVYLMADID</sequence>
<keyword evidence="4 6" id="KW-1133">Transmembrane helix</keyword>
<feature type="transmembrane region" description="Helical" evidence="6">
    <location>
        <begin position="345"/>
        <end position="364"/>
    </location>
</feature>
<evidence type="ECO:0000256" key="1">
    <source>
        <dbReference type="ARBA" id="ARBA00004651"/>
    </source>
</evidence>
<evidence type="ECO:0000313" key="8">
    <source>
        <dbReference type="Proteomes" id="UP000320813"/>
    </source>
</evidence>
<dbReference type="EMBL" id="SGBD01000001">
    <property type="protein sequence ID" value="RZD14723.1"/>
    <property type="molecule type" value="Genomic_DNA"/>
</dbReference>
<protein>
    <submittedName>
        <fullName evidence="7">YjgP/YjgQ family permease</fullName>
    </submittedName>
</protein>
<gene>
    <name evidence="7" type="ORF">EVJ47_00080</name>
</gene>
<feature type="transmembrane region" description="Helical" evidence="6">
    <location>
        <begin position="62"/>
        <end position="82"/>
    </location>
</feature>
<comment type="caution">
    <text evidence="7">The sequence shown here is derived from an EMBL/GenBank/DDBJ whole genome shotgun (WGS) entry which is preliminary data.</text>
</comment>
<comment type="subcellular location">
    <subcellularLocation>
        <location evidence="1">Cell membrane</location>
        <topology evidence="1">Multi-pass membrane protein</topology>
    </subcellularLocation>
</comment>
<dbReference type="Proteomes" id="UP000320813">
    <property type="component" value="Unassembled WGS sequence"/>
</dbReference>
<name>A0A519BBR0_9DELT</name>
<feature type="transmembrane region" description="Helical" evidence="6">
    <location>
        <begin position="102"/>
        <end position="125"/>
    </location>
</feature>
<evidence type="ECO:0000256" key="4">
    <source>
        <dbReference type="ARBA" id="ARBA00022989"/>
    </source>
</evidence>
<keyword evidence="2" id="KW-1003">Cell membrane</keyword>
<dbReference type="GO" id="GO:0015920">
    <property type="term" value="P:lipopolysaccharide transport"/>
    <property type="evidence" value="ECO:0007669"/>
    <property type="project" value="TreeGrafter"/>
</dbReference>
<dbReference type="Pfam" id="PF03739">
    <property type="entry name" value="LptF_LptG"/>
    <property type="match status" value="1"/>
</dbReference>
<dbReference type="PANTHER" id="PTHR33529:SF8">
    <property type="entry name" value="PERMEASE, YJGP_YJGQ FAMILY"/>
    <property type="match status" value="1"/>
</dbReference>
<dbReference type="PANTHER" id="PTHR33529">
    <property type="entry name" value="SLR0882 PROTEIN-RELATED"/>
    <property type="match status" value="1"/>
</dbReference>
<evidence type="ECO:0000256" key="2">
    <source>
        <dbReference type="ARBA" id="ARBA00022475"/>
    </source>
</evidence>
<feature type="transmembrane region" description="Helical" evidence="6">
    <location>
        <begin position="17"/>
        <end position="41"/>
    </location>
</feature>
<feature type="transmembrane region" description="Helical" evidence="6">
    <location>
        <begin position="286"/>
        <end position="306"/>
    </location>
</feature>
<feature type="transmembrane region" description="Helical" evidence="6">
    <location>
        <begin position="312"/>
        <end position="333"/>
    </location>
</feature>